<dbReference type="EMBL" id="AP014957">
    <property type="protein sequence ID" value="BAS71707.1"/>
    <property type="molecule type" value="Genomic_DNA"/>
</dbReference>
<dbReference type="Gramene" id="Os01t0299801-00">
    <property type="protein sequence ID" value="Os01t0299801-00"/>
    <property type="gene ID" value="Os01g0299801"/>
</dbReference>
<reference evidence="2 3" key="2">
    <citation type="journal article" date="2013" name="Plant Cell Physiol.">
        <title>Rice Annotation Project Database (RAP-DB): an integrative and interactive database for rice genomics.</title>
        <authorList>
            <person name="Sakai H."/>
            <person name="Lee S.S."/>
            <person name="Tanaka T."/>
            <person name="Numa H."/>
            <person name="Kim J."/>
            <person name="Kawahara Y."/>
            <person name="Wakimoto H."/>
            <person name="Yang C.C."/>
            <person name="Iwamoto M."/>
            <person name="Abe T."/>
            <person name="Yamada Y."/>
            <person name="Muto A."/>
            <person name="Inokuchi H."/>
            <person name="Ikemura T."/>
            <person name="Matsumoto T."/>
            <person name="Sasaki T."/>
            <person name="Itoh T."/>
        </authorList>
    </citation>
    <scope>NUCLEOTIDE SEQUENCE [LARGE SCALE GENOMIC DNA]</scope>
    <source>
        <strain evidence="3">cv. Nipponbare</strain>
    </source>
</reference>
<feature type="non-terminal residue" evidence="2">
    <location>
        <position position="1"/>
    </location>
</feature>
<accession>A0A0P0V1R7</accession>
<proteinExistence type="predicted"/>
<reference evidence="2 3" key="3">
    <citation type="journal article" date="2013" name="Rice">
        <title>Improvement of the Oryza sativa Nipponbare reference genome using next generation sequence and optical map data.</title>
        <authorList>
            <person name="Kawahara Y."/>
            <person name="de la Bastide M."/>
            <person name="Hamilton J.P."/>
            <person name="Kanamori H."/>
            <person name="McCombie W.R."/>
            <person name="Ouyang S."/>
            <person name="Schwartz D.C."/>
            <person name="Tanaka T."/>
            <person name="Wu J."/>
            <person name="Zhou S."/>
            <person name="Childs K.L."/>
            <person name="Davidson R.M."/>
            <person name="Lin H."/>
            <person name="Quesada-Ocampo L."/>
            <person name="Vaillancourt B."/>
            <person name="Sakai H."/>
            <person name="Lee S.S."/>
            <person name="Kim J."/>
            <person name="Numa H."/>
            <person name="Itoh T."/>
            <person name="Buell C.R."/>
            <person name="Matsumoto T."/>
        </authorList>
    </citation>
    <scope>NUCLEOTIDE SEQUENCE [LARGE SCALE GENOMIC DNA]</scope>
    <source>
        <strain evidence="3">cv. Nipponbare</strain>
    </source>
</reference>
<organism evidence="2 3">
    <name type="scientific">Oryza sativa subsp. japonica</name>
    <name type="common">Rice</name>
    <dbReference type="NCBI Taxonomy" id="39947"/>
    <lineage>
        <taxon>Eukaryota</taxon>
        <taxon>Viridiplantae</taxon>
        <taxon>Streptophyta</taxon>
        <taxon>Embryophyta</taxon>
        <taxon>Tracheophyta</taxon>
        <taxon>Spermatophyta</taxon>
        <taxon>Magnoliopsida</taxon>
        <taxon>Liliopsida</taxon>
        <taxon>Poales</taxon>
        <taxon>Poaceae</taxon>
        <taxon>BOP clade</taxon>
        <taxon>Oryzoideae</taxon>
        <taxon>Oryzeae</taxon>
        <taxon>Oryzinae</taxon>
        <taxon>Oryza</taxon>
        <taxon>Oryza sativa</taxon>
    </lineage>
</organism>
<feature type="compositionally biased region" description="Basic and acidic residues" evidence="1">
    <location>
        <begin position="89"/>
        <end position="103"/>
    </location>
</feature>
<dbReference type="Proteomes" id="UP000059680">
    <property type="component" value="Chromosome 1"/>
</dbReference>
<dbReference type="AlphaFoldDB" id="A0A0P0V1R7"/>
<sequence>GPSRRARVADLSGVEVAPLPVAPGHVHGLLHGQPQHLPHVSLEPQPPRAGEAPEAAVADVLQVHRRRAPHAVAVGQLGGVLADADADEADGRVGEEVPDEGRDPAGAGDVEQLQDEAAVAGAELEDGHRGRHRRPEVVAGLPLAVEADEEAPAAARGGGGRGADAAHPLVGRRGVAGDRRVDRRGAEADGAAAVDILEKKRRRSIDRSIKEVGCVMLWR</sequence>
<feature type="region of interest" description="Disordered" evidence="1">
    <location>
        <begin position="25"/>
        <end position="54"/>
    </location>
</feature>
<dbReference type="PaxDb" id="39947-A0A0P0V1R7"/>
<evidence type="ECO:0000256" key="1">
    <source>
        <dbReference type="SAM" id="MobiDB-lite"/>
    </source>
</evidence>
<keyword evidence="3" id="KW-1185">Reference proteome</keyword>
<evidence type="ECO:0000313" key="2">
    <source>
        <dbReference type="EMBL" id="BAS71707.1"/>
    </source>
</evidence>
<feature type="region of interest" description="Disordered" evidence="1">
    <location>
        <begin position="86"/>
        <end position="110"/>
    </location>
</feature>
<gene>
    <name evidence="2" type="ordered locus">Os01g0299801</name>
    <name evidence="2" type="ORF">OSNPB_010299801</name>
</gene>
<evidence type="ECO:0000313" key="3">
    <source>
        <dbReference type="Proteomes" id="UP000059680"/>
    </source>
</evidence>
<dbReference type="InParanoid" id="A0A0P0V1R7"/>
<protein>
    <submittedName>
        <fullName evidence="2">Os01g0299801 protein</fullName>
    </submittedName>
</protein>
<reference evidence="3" key="1">
    <citation type="journal article" date="2005" name="Nature">
        <title>The map-based sequence of the rice genome.</title>
        <authorList>
            <consortium name="International rice genome sequencing project (IRGSP)"/>
            <person name="Matsumoto T."/>
            <person name="Wu J."/>
            <person name="Kanamori H."/>
            <person name="Katayose Y."/>
            <person name="Fujisawa M."/>
            <person name="Namiki N."/>
            <person name="Mizuno H."/>
            <person name="Yamamoto K."/>
            <person name="Antonio B.A."/>
            <person name="Baba T."/>
            <person name="Sakata K."/>
            <person name="Nagamura Y."/>
            <person name="Aoki H."/>
            <person name="Arikawa K."/>
            <person name="Arita K."/>
            <person name="Bito T."/>
            <person name="Chiden Y."/>
            <person name="Fujitsuka N."/>
            <person name="Fukunaka R."/>
            <person name="Hamada M."/>
            <person name="Harada C."/>
            <person name="Hayashi A."/>
            <person name="Hijishita S."/>
            <person name="Honda M."/>
            <person name="Hosokawa S."/>
            <person name="Ichikawa Y."/>
            <person name="Idonuma A."/>
            <person name="Iijima M."/>
            <person name="Ikeda M."/>
            <person name="Ikeno M."/>
            <person name="Ito K."/>
            <person name="Ito S."/>
            <person name="Ito T."/>
            <person name="Ito Y."/>
            <person name="Ito Y."/>
            <person name="Iwabuchi A."/>
            <person name="Kamiya K."/>
            <person name="Karasawa W."/>
            <person name="Kurita K."/>
            <person name="Katagiri S."/>
            <person name="Kikuta A."/>
            <person name="Kobayashi H."/>
            <person name="Kobayashi N."/>
            <person name="Machita K."/>
            <person name="Maehara T."/>
            <person name="Masukawa M."/>
            <person name="Mizubayashi T."/>
            <person name="Mukai Y."/>
            <person name="Nagasaki H."/>
            <person name="Nagata Y."/>
            <person name="Naito S."/>
            <person name="Nakashima M."/>
            <person name="Nakama Y."/>
            <person name="Nakamichi Y."/>
            <person name="Nakamura M."/>
            <person name="Meguro A."/>
            <person name="Negishi M."/>
            <person name="Ohta I."/>
            <person name="Ohta T."/>
            <person name="Okamoto M."/>
            <person name="Ono N."/>
            <person name="Saji S."/>
            <person name="Sakaguchi M."/>
            <person name="Sakai K."/>
            <person name="Shibata M."/>
            <person name="Shimokawa T."/>
            <person name="Song J."/>
            <person name="Takazaki Y."/>
            <person name="Terasawa K."/>
            <person name="Tsugane M."/>
            <person name="Tsuji K."/>
            <person name="Ueda S."/>
            <person name="Waki K."/>
            <person name="Yamagata H."/>
            <person name="Yamamoto M."/>
            <person name="Yamamoto S."/>
            <person name="Yamane H."/>
            <person name="Yoshiki S."/>
            <person name="Yoshihara R."/>
            <person name="Yukawa K."/>
            <person name="Zhong H."/>
            <person name="Yano M."/>
            <person name="Yuan Q."/>
            <person name="Ouyang S."/>
            <person name="Liu J."/>
            <person name="Jones K.M."/>
            <person name="Gansberger K."/>
            <person name="Moffat K."/>
            <person name="Hill J."/>
            <person name="Bera J."/>
            <person name="Fadrosh D."/>
            <person name="Jin S."/>
            <person name="Johri S."/>
            <person name="Kim M."/>
            <person name="Overton L."/>
            <person name="Reardon M."/>
            <person name="Tsitrin T."/>
            <person name="Vuong H."/>
            <person name="Weaver B."/>
            <person name="Ciecko A."/>
            <person name="Tallon L."/>
            <person name="Jackson J."/>
            <person name="Pai G."/>
            <person name="Aken S.V."/>
            <person name="Utterback T."/>
            <person name="Reidmuller S."/>
            <person name="Feldblyum T."/>
            <person name="Hsiao J."/>
            <person name="Zismann V."/>
            <person name="Iobst S."/>
            <person name="de Vazeille A.R."/>
            <person name="Buell C.R."/>
            <person name="Ying K."/>
            <person name="Li Y."/>
            <person name="Lu T."/>
            <person name="Huang Y."/>
            <person name="Zhao Q."/>
            <person name="Feng Q."/>
            <person name="Zhang L."/>
            <person name="Zhu J."/>
            <person name="Weng Q."/>
            <person name="Mu J."/>
            <person name="Lu Y."/>
            <person name="Fan D."/>
            <person name="Liu Y."/>
            <person name="Guan J."/>
            <person name="Zhang Y."/>
            <person name="Yu S."/>
            <person name="Liu X."/>
            <person name="Zhang Y."/>
            <person name="Hong G."/>
            <person name="Han B."/>
            <person name="Choisne N."/>
            <person name="Demange N."/>
            <person name="Orjeda G."/>
            <person name="Samain S."/>
            <person name="Cattolico L."/>
            <person name="Pelletier E."/>
            <person name="Couloux A."/>
            <person name="Segurens B."/>
            <person name="Wincker P."/>
            <person name="D'Hont A."/>
            <person name="Scarpelli C."/>
            <person name="Weissenbach J."/>
            <person name="Salanoubat M."/>
            <person name="Quetier F."/>
            <person name="Yu Y."/>
            <person name="Kim H.R."/>
            <person name="Rambo T."/>
            <person name="Currie J."/>
            <person name="Collura K."/>
            <person name="Luo M."/>
            <person name="Yang T."/>
            <person name="Ammiraju J.S.S."/>
            <person name="Engler F."/>
            <person name="Soderlund C."/>
            <person name="Wing R.A."/>
            <person name="Palmer L.E."/>
            <person name="de la Bastide M."/>
            <person name="Spiegel L."/>
            <person name="Nascimento L."/>
            <person name="Zutavern T."/>
            <person name="O'Shaughnessy A."/>
            <person name="Dike S."/>
            <person name="Dedhia N."/>
            <person name="Preston R."/>
            <person name="Balija V."/>
            <person name="McCombie W.R."/>
            <person name="Chow T."/>
            <person name="Chen H."/>
            <person name="Chung M."/>
            <person name="Chen C."/>
            <person name="Shaw J."/>
            <person name="Wu H."/>
            <person name="Hsiao K."/>
            <person name="Chao Y."/>
            <person name="Chu M."/>
            <person name="Cheng C."/>
            <person name="Hour A."/>
            <person name="Lee P."/>
            <person name="Lin S."/>
            <person name="Lin Y."/>
            <person name="Liou J."/>
            <person name="Liu S."/>
            <person name="Hsing Y."/>
            <person name="Raghuvanshi S."/>
            <person name="Mohanty A."/>
            <person name="Bharti A.K."/>
            <person name="Gaur A."/>
            <person name="Gupta V."/>
            <person name="Kumar D."/>
            <person name="Ravi V."/>
            <person name="Vij S."/>
            <person name="Kapur A."/>
            <person name="Khurana P."/>
            <person name="Khurana P."/>
            <person name="Khurana J.P."/>
            <person name="Tyagi A.K."/>
            <person name="Gaikwad K."/>
            <person name="Singh A."/>
            <person name="Dalal V."/>
            <person name="Srivastava S."/>
            <person name="Dixit A."/>
            <person name="Pal A.K."/>
            <person name="Ghazi I.A."/>
            <person name="Yadav M."/>
            <person name="Pandit A."/>
            <person name="Bhargava A."/>
            <person name="Sureshbabu K."/>
            <person name="Batra K."/>
            <person name="Sharma T.R."/>
            <person name="Mohapatra T."/>
            <person name="Singh N.K."/>
            <person name="Messing J."/>
            <person name="Nelson A.B."/>
            <person name="Fuks G."/>
            <person name="Kavchok S."/>
            <person name="Keizer G."/>
            <person name="Linton E."/>
            <person name="Llaca V."/>
            <person name="Song R."/>
            <person name="Tanyolac B."/>
            <person name="Young S."/>
            <person name="Ho-Il K."/>
            <person name="Hahn J.H."/>
            <person name="Sangsakoo G."/>
            <person name="Vanavichit A."/>
            <person name="de Mattos Luiz.A.T."/>
            <person name="Zimmer P.D."/>
            <person name="Malone G."/>
            <person name="Dellagostin O."/>
            <person name="de Oliveira A.C."/>
            <person name="Bevan M."/>
            <person name="Bancroft I."/>
            <person name="Minx P."/>
            <person name="Cordum H."/>
            <person name="Wilson R."/>
            <person name="Cheng Z."/>
            <person name="Jin W."/>
            <person name="Jiang J."/>
            <person name="Leong S.A."/>
            <person name="Iwama H."/>
            <person name="Gojobori T."/>
            <person name="Itoh T."/>
            <person name="Niimura Y."/>
            <person name="Fujii Y."/>
            <person name="Habara T."/>
            <person name="Sakai H."/>
            <person name="Sato Y."/>
            <person name="Wilson G."/>
            <person name="Kumar K."/>
            <person name="McCouch S."/>
            <person name="Juretic N."/>
            <person name="Hoen D."/>
            <person name="Wright S."/>
            <person name="Bruskiewich R."/>
            <person name="Bureau T."/>
            <person name="Miyao A."/>
            <person name="Hirochika H."/>
            <person name="Nishikawa T."/>
            <person name="Kadowaki K."/>
            <person name="Sugiura M."/>
            <person name="Burr B."/>
            <person name="Sasaki T."/>
        </authorList>
    </citation>
    <scope>NUCLEOTIDE SEQUENCE [LARGE SCALE GENOMIC DNA]</scope>
    <source>
        <strain evidence="3">cv. Nipponbare</strain>
    </source>
</reference>
<name>A0A0P0V1R7_ORYSJ</name>